<evidence type="ECO:0000313" key="2">
    <source>
        <dbReference type="EMBL" id="GBC01617.1"/>
    </source>
</evidence>
<name>A0A2Z6SA90_9GLOM</name>
<reference evidence="2 4" key="1">
    <citation type="submission" date="2017-11" db="EMBL/GenBank/DDBJ databases">
        <title>The genome of Rhizophagus clarus HR1 reveals common genetic basis of auxotrophy among arbuscular mycorrhizal fungi.</title>
        <authorList>
            <person name="Kobayashi Y."/>
        </authorList>
    </citation>
    <scope>NUCLEOTIDE SEQUENCE [LARGE SCALE GENOMIC DNA]</scope>
    <source>
        <strain evidence="2 4">HR1</strain>
    </source>
</reference>
<dbReference type="AlphaFoldDB" id="A0A2Z6SA90"/>
<feature type="domain" description="Reverse transcriptase" evidence="1">
    <location>
        <begin position="53"/>
        <end position="233"/>
    </location>
</feature>
<dbReference type="EMBL" id="BLAL01000162">
    <property type="protein sequence ID" value="GES86901.1"/>
    <property type="molecule type" value="Genomic_DNA"/>
</dbReference>
<dbReference type="Proteomes" id="UP000615446">
    <property type="component" value="Unassembled WGS sequence"/>
</dbReference>
<dbReference type="Proteomes" id="UP000247702">
    <property type="component" value="Unassembled WGS sequence"/>
</dbReference>
<keyword evidence="3" id="KW-0548">Nucleotidyltransferase</keyword>
<gene>
    <name evidence="3" type="ORF">RCL2_001393500</name>
    <name evidence="2" type="ORF">RclHR1_42620001</name>
</gene>
<comment type="caution">
    <text evidence="2">The sequence shown here is derived from an EMBL/GenBank/DDBJ whole genome shotgun (WGS) entry which is preliminary data.</text>
</comment>
<proteinExistence type="predicted"/>
<keyword evidence="3" id="KW-0808">Transferase</keyword>
<accession>A0A2Z6SA90</accession>
<sequence length="233" mass="26395">MEALNSPVQLDEWMSTLKEMNTSSTSGPSGISYSIIKHLPDIAHNTIINFINLSVQIGIVPSQWRLSTICPIPKPEGFNYDLNNIRPIALLDNIRKCATKLLNNRLSNILKQHNILRGLNFYGLKGEDTTVPLKKAYDSMPLASLRKALERIDISNNVIDWIVDLFDKILIRVITDFGLMDYAHAGDGIDQGDALSPLLWWIFYDPLLVALDSNSHRGYELQIKWPTDISRQH</sequence>
<keyword evidence="3" id="KW-0695">RNA-directed DNA polymerase</keyword>
<keyword evidence="4" id="KW-1185">Reference proteome</keyword>
<organism evidence="2 4">
    <name type="scientific">Rhizophagus clarus</name>
    <dbReference type="NCBI Taxonomy" id="94130"/>
    <lineage>
        <taxon>Eukaryota</taxon>
        <taxon>Fungi</taxon>
        <taxon>Fungi incertae sedis</taxon>
        <taxon>Mucoromycota</taxon>
        <taxon>Glomeromycotina</taxon>
        <taxon>Glomeromycetes</taxon>
        <taxon>Glomerales</taxon>
        <taxon>Glomeraceae</taxon>
        <taxon>Rhizophagus</taxon>
    </lineage>
</organism>
<dbReference type="PROSITE" id="PS50878">
    <property type="entry name" value="RT_POL"/>
    <property type="match status" value="1"/>
</dbReference>
<dbReference type="GO" id="GO:0003964">
    <property type="term" value="F:RNA-directed DNA polymerase activity"/>
    <property type="evidence" value="ECO:0007669"/>
    <property type="project" value="UniProtKB-KW"/>
</dbReference>
<evidence type="ECO:0000259" key="1">
    <source>
        <dbReference type="PROSITE" id="PS50878"/>
    </source>
</evidence>
<dbReference type="PANTHER" id="PTHR19446">
    <property type="entry name" value="REVERSE TRANSCRIPTASES"/>
    <property type="match status" value="1"/>
</dbReference>
<protein>
    <submittedName>
        <fullName evidence="3">Reverse transcriptase family protein</fullName>
    </submittedName>
</protein>
<dbReference type="EMBL" id="BEXD01003627">
    <property type="protein sequence ID" value="GBC01617.1"/>
    <property type="molecule type" value="Genomic_DNA"/>
</dbReference>
<evidence type="ECO:0000313" key="3">
    <source>
        <dbReference type="EMBL" id="GES86901.1"/>
    </source>
</evidence>
<dbReference type="OrthoDB" id="2444730at2759"/>
<evidence type="ECO:0000313" key="4">
    <source>
        <dbReference type="Proteomes" id="UP000247702"/>
    </source>
</evidence>
<dbReference type="InterPro" id="IPR000477">
    <property type="entry name" value="RT_dom"/>
</dbReference>
<reference evidence="3" key="2">
    <citation type="submission" date="2019-10" db="EMBL/GenBank/DDBJ databases">
        <title>Conservation and host-specific expression of non-tandemly repeated heterogenous ribosome RNA gene in arbuscular mycorrhizal fungi.</title>
        <authorList>
            <person name="Maeda T."/>
            <person name="Kobayashi Y."/>
            <person name="Nakagawa T."/>
            <person name="Ezawa T."/>
            <person name="Yamaguchi K."/>
            <person name="Bino T."/>
            <person name="Nishimoto Y."/>
            <person name="Shigenobu S."/>
            <person name="Kawaguchi M."/>
        </authorList>
    </citation>
    <scope>NUCLEOTIDE SEQUENCE</scope>
    <source>
        <strain evidence="3">HR1</strain>
    </source>
</reference>